<proteinExistence type="predicted"/>
<dbReference type="AlphaFoldDB" id="A0AA86PS02"/>
<comment type="caution">
    <text evidence="1">The sequence shown here is derived from an EMBL/GenBank/DDBJ whole genome shotgun (WGS) entry which is preliminary data.</text>
</comment>
<name>A0AA86PS02_9EUKA</name>
<reference evidence="2 3" key="2">
    <citation type="submission" date="2024-07" db="EMBL/GenBank/DDBJ databases">
        <authorList>
            <person name="Akdeniz Z."/>
        </authorList>
    </citation>
    <scope>NUCLEOTIDE SEQUENCE [LARGE SCALE GENOMIC DNA]</scope>
</reference>
<evidence type="ECO:0000313" key="1">
    <source>
        <dbReference type="EMBL" id="CAI9943147.1"/>
    </source>
</evidence>
<keyword evidence="3" id="KW-1185">Reference proteome</keyword>
<evidence type="ECO:0000313" key="2">
    <source>
        <dbReference type="EMBL" id="CAL6101016.1"/>
    </source>
</evidence>
<reference evidence="1" key="1">
    <citation type="submission" date="2023-06" db="EMBL/GenBank/DDBJ databases">
        <authorList>
            <person name="Kurt Z."/>
        </authorList>
    </citation>
    <scope>NUCLEOTIDE SEQUENCE</scope>
</reference>
<dbReference type="EMBL" id="CATOUU010000711">
    <property type="protein sequence ID" value="CAI9943147.1"/>
    <property type="molecule type" value="Genomic_DNA"/>
</dbReference>
<sequence>MQNNCQTFIDEKLGQITTILSSKTQVTTVIVYKPQQLTKNQNAKRGVLDISCSQSYSSKYIYPLSQIFRSALVLENYANQMIKIVVQSTSNLDSVILCATICAQRAGYLFNYTPIAMTFTIGSGCYTNVFKASIMKIVLENDNFTQYEDTSCQVVYEEAINVNQTTLKEFINQEIFINSKRELLNWFSKI</sequence>
<protein>
    <submittedName>
        <fullName evidence="2">Hypothetical_protein</fullName>
    </submittedName>
</protein>
<dbReference type="Proteomes" id="UP001642409">
    <property type="component" value="Unassembled WGS sequence"/>
</dbReference>
<organism evidence="1">
    <name type="scientific">Hexamita inflata</name>
    <dbReference type="NCBI Taxonomy" id="28002"/>
    <lineage>
        <taxon>Eukaryota</taxon>
        <taxon>Metamonada</taxon>
        <taxon>Diplomonadida</taxon>
        <taxon>Hexamitidae</taxon>
        <taxon>Hexamitinae</taxon>
        <taxon>Hexamita</taxon>
    </lineage>
</organism>
<gene>
    <name evidence="1" type="ORF">HINF_LOCUS30792</name>
    <name evidence="2" type="ORF">HINF_LOCUS70832</name>
</gene>
<dbReference type="EMBL" id="CAXDID020000536">
    <property type="protein sequence ID" value="CAL6101016.1"/>
    <property type="molecule type" value="Genomic_DNA"/>
</dbReference>
<accession>A0AA86PS02</accession>
<evidence type="ECO:0000313" key="3">
    <source>
        <dbReference type="Proteomes" id="UP001642409"/>
    </source>
</evidence>